<dbReference type="EMBL" id="JAHYBX010000008">
    <property type="protein sequence ID" value="MCA1857670.1"/>
    <property type="molecule type" value="Genomic_DNA"/>
</dbReference>
<reference evidence="1 2" key="1">
    <citation type="submission" date="2021-07" db="EMBL/GenBank/DDBJ databases">
        <title>Characterization of Violacein-producing bacteria and related species.</title>
        <authorList>
            <person name="Wilson H.S."/>
            <person name="De Leon M.E."/>
        </authorList>
    </citation>
    <scope>NUCLEOTIDE SEQUENCE [LARGE SCALE GENOMIC DNA]</scope>
    <source>
        <strain evidence="1 2">HSC-2F05</strain>
    </source>
</reference>
<dbReference type="RefSeq" id="WP_225239868.1">
    <property type="nucleotide sequence ID" value="NZ_JAHYBX010000008.1"/>
</dbReference>
<comment type="caution">
    <text evidence="1">The sequence shown here is derived from an EMBL/GenBank/DDBJ whole genome shotgun (WGS) entry which is preliminary data.</text>
</comment>
<gene>
    <name evidence="1" type="ORF">LE190_17280</name>
</gene>
<dbReference type="Proteomes" id="UP001198602">
    <property type="component" value="Unassembled WGS sequence"/>
</dbReference>
<evidence type="ECO:0000313" key="1">
    <source>
        <dbReference type="EMBL" id="MCA1857670.1"/>
    </source>
</evidence>
<keyword evidence="2" id="KW-1185">Reference proteome</keyword>
<evidence type="ECO:0000313" key="2">
    <source>
        <dbReference type="Proteomes" id="UP001198602"/>
    </source>
</evidence>
<organism evidence="1 2">
    <name type="scientific">Massilia hydrophila</name>
    <dbReference type="NCBI Taxonomy" id="3044279"/>
    <lineage>
        <taxon>Bacteria</taxon>
        <taxon>Pseudomonadati</taxon>
        <taxon>Pseudomonadota</taxon>
        <taxon>Betaproteobacteria</taxon>
        <taxon>Burkholderiales</taxon>
        <taxon>Oxalobacteraceae</taxon>
        <taxon>Telluria group</taxon>
        <taxon>Massilia</taxon>
    </lineage>
</organism>
<dbReference type="Pfam" id="PF16290">
    <property type="entry name" value="DUF4936"/>
    <property type="match status" value="1"/>
</dbReference>
<name>A0ABS7YD86_9BURK</name>
<sequence length="92" mass="10100">MIDLYVYYKVRDADAAHLAPRVRAMQAQLGSPAQLKRRPEARAGLQTWMEVYPSVPAAFAGAVEQAALEAGLHSFIDGPRRSEVFTDLPSSL</sequence>
<dbReference type="InterPro" id="IPR032556">
    <property type="entry name" value="DUF4936"/>
</dbReference>
<accession>A0ABS7YD86</accession>
<protein>
    <submittedName>
        <fullName evidence="1">DUF4936 family protein</fullName>
    </submittedName>
</protein>
<proteinExistence type="predicted"/>